<evidence type="ECO:0000313" key="2">
    <source>
        <dbReference type="Proteomes" id="UP000270094"/>
    </source>
</evidence>
<accession>A0A3P7L628</accession>
<name>A0A3P7L628_STRVU</name>
<keyword evidence="2" id="KW-1185">Reference proteome</keyword>
<reference evidence="1 2" key="1">
    <citation type="submission" date="2018-11" db="EMBL/GenBank/DDBJ databases">
        <authorList>
            <consortium name="Pathogen Informatics"/>
        </authorList>
    </citation>
    <scope>NUCLEOTIDE SEQUENCE [LARGE SCALE GENOMIC DNA]</scope>
</reference>
<evidence type="ECO:0000313" key="1">
    <source>
        <dbReference type="EMBL" id="VDM74658.1"/>
    </source>
</evidence>
<dbReference type="EMBL" id="UYYB01094569">
    <property type="protein sequence ID" value="VDM74658.1"/>
    <property type="molecule type" value="Genomic_DNA"/>
</dbReference>
<dbReference type="Proteomes" id="UP000270094">
    <property type="component" value="Unassembled WGS sequence"/>
</dbReference>
<dbReference type="AlphaFoldDB" id="A0A3P7L628"/>
<sequence length="110" mass="12218">MKDRRITEGAGGEVLTKHGDLQYSHLPTLAVRSTTGGIEPVHEYEAETKANTGMTHISGGNERLRVLKMDPEWAAGRLWCWCATETSLDRIKFGAAQAAARAHQRRRTTE</sequence>
<proteinExistence type="predicted"/>
<protein>
    <submittedName>
        <fullName evidence="1">Uncharacterized protein</fullName>
    </submittedName>
</protein>
<organism evidence="1 2">
    <name type="scientific">Strongylus vulgaris</name>
    <name type="common">Blood worm</name>
    <dbReference type="NCBI Taxonomy" id="40348"/>
    <lineage>
        <taxon>Eukaryota</taxon>
        <taxon>Metazoa</taxon>
        <taxon>Ecdysozoa</taxon>
        <taxon>Nematoda</taxon>
        <taxon>Chromadorea</taxon>
        <taxon>Rhabditida</taxon>
        <taxon>Rhabditina</taxon>
        <taxon>Rhabditomorpha</taxon>
        <taxon>Strongyloidea</taxon>
        <taxon>Strongylidae</taxon>
        <taxon>Strongylus</taxon>
    </lineage>
</organism>
<gene>
    <name evidence="1" type="ORF">SVUK_LOCUS9656</name>
</gene>